<accession>A0A2N5TY65</accession>
<organism evidence="2 3">
    <name type="scientific">Puccinia coronata f. sp. avenae</name>
    <dbReference type="NCBI Taxonomy" id="200324"/>
    <lineage>
        <taxon>Eukaryota</taxon>
        <taxon>Fungi</taxon>
        <taxon>Dikarya</taxon>
        <taxon>Basidiomycota</taxon>
        <taxon>Pucciniomycotina</taxon>
        <taxon>Pucciniomycetes</taxon>
        <taxon>Pucciniales</taxon>
        <taxon>Pucciniaceae</taxon>
        <taxon>Puccinia</taxon>
    </lineage>
</organism>
<dbReference type="EMBL" id="PGCI01000299">
    <property type="protein sequence ID" value="PLW30412.1"/>
    <property type="molecule type" value="Genomic_DNA"/>
</dbReference>
<gene>
    <name evidence="2" type="ORF">PCASD_15618</name>
</gene>
<feature type="compositionally biased region" description="Low complexity" evidence="1">
    <location>
        <begin position="65"/>
        <end position="74"/>
    </location>
</feature>
<protein>
    <submittedName>
        <fullName evidence="2">Uncharacterized protein</fullName>
    </submittedName>
</protein>
<dbReference type="AlphaFoldDB" id="A0A2N5TY65"/>
<evidence type="ECO:0000313" key="3">
    <source>
        <dbReference type="Proteomes" id="UP000235392"/>
    </source>
</evidence>
<feature type="region of interest" description="Disordered" evidence="1">
    <location>
        <begin position="60"/>
        <end position="89"/>
    </location>
</feature>
<name>A0A2N5TY65_9BASI</name>
<reference evidence="2 3" key="1">
    <citation type="submission" date="2017-11" db="EMBL/GenBank/DDBJ databases">
        <title>De novo assembly and phasing of dikaryotic genomes from two isolates of Puccinia coronata f. sp. avenae, the causal agent of oat crown rust.</title>
        <authorList>
            <person name="Miller M.E."/>
            <person name="Zhang Y."/>
            <person name="Omidvar V."/>
            <person name="Sperschneider J."/>
            <person name="Schwessinger B."/>
            <person name="Raley C."/>
            <person name="Palmer J.M."/>
            <person name="Garnica D."/>
            <person name="Upadhyaya N."/>
            <person name="Rathjen J."/>
            <person name="Taylor J.M."/>
            <person name="Park R.F."/>
            <person name="Dodds P.N."/>
            <person name="Hirsch C.D."/>
            <person name="Kianian S.F."/>
            <person name="Figueroa M."/>
        </authorList>
    </citation>
    <scope>NUCLEOTIDE SEQUENCE [LARGE SCALE GENOMIC DNA]</scope>
    <source>
        <strain evidence="2">12SD80</strain>
    </source>
</reference>
<evidence type="ECO:0000256" key="1">
    <source>
        <dbReference type="SAM" id="MobiDB-lite"/>
    </source>
</evidence>
<dbReference type="Proteomes" id="UP000235392">
    <property type="component" value="Unassembled WGS sequence"/>
</dbReference>
<evidence type="ECO:0000313" key="2">
    <source>
        <dbReference type="EMBL" id="PLW30412.1"/>
    </source>
</evidence>
<comment type="caution">
    <text evidence="2">The sequence shown here is derived from an EMBL/GenBank/DDBJ whole genome shotgun (WGS) entry which is preliminary data.</text>
</comment>
<sequence>MNYSDMYGMMTIAKMEKGYAGNQTQNRSQVHSPPSLWCLELPQLLHHQADPQHKLQPPLLRMGELPQDLDQQPQHHPHLPLGFQPDTSSLDKTMTEVIKMIEDTLNPDIKKTTGEEKGCANTSCLECLDQKTP</sequence>
<proteinExistence type="predicted"/>